<feature type="domain" description="Glutaredoxin" evidence="3">
    <location>
        <begin position="77"/>
        <end position="134"/>
    </location>
</feature>
<dbReference type="CDD" id="cd02976">
    <property type="entry name" value="NrdH"/>
    <property type="match status" value="1"/>
</dbReference>
<dbReference type="Proteomes" id="UP000802098">
    <property type="component" value="Unassembled WGS sequence"/>
</dbReference>
<evidence type="ECO:0000313" key="5">
    <source>
        <dbReference type="Proteomes" id="UP000802098"/>
    </source>
</evidence>
<dbReference type="PROSITE" id="PS51354">
    <property type="entry name" value="GLUTAREDOXIN_2"/>
    <property type="match status" value="1"/>
</dbReference>
<gene>
    <name evidence="4" type="ORF">G7087_09060</name>
</gene>
<feature type="region of interest" description="Disordered" evidence="1">
    <location>
        <begin position="155"/>
        <end position="205"/>
    </location>
</feature>
<evidence type="ECO:0000259" key="3">
    <source>
        <dbReference type="Pfam" id="PF00462"/>
    </source>
</evidence>
<proteinExistence type="predicted"/>
<sequence length="205" mass="21550">MLRTRQLAAAITLAATCLPAWSLYKVIGPDGSVTYTDRPPVASNARITSIGRHGESTPLGDASLPLELRQASARYPVVLYAAAECPPCDSARTLLQQRGVPYRERAVASDDDTLALERLTGARTVPALTVGQQVLRGLSPADWNAYLDAAGYPRESKLPRSWQPPAVTPLAEGRASPPPAAAEPAQVPPPAPPAAGPGDDAGIRF</sequence>
<evidence type="ECO:0000313" key="4">
    <source>
        <dbReference type="EMBL" id="NHK98521.1"/>
    </source>
</evidence>
<keyword evidence="2" id="KW-0732">Signal</keyword>
<evidence type="ECO:0000256" key="1">
    <source>
        <dbReference type="SAM" id="MobiDB-lite"/>
    </source>
</evidence>
<dbReference type="InterPro" id="IPR002109">
    <property type="entry name" value="Glutaredoxin"/>
</dbReference>
<dbReference type="RefSeq" id="WP_029718377.1">
    <property type="nucleotide sequence ID" value="NZ_JAAOCD010000003.1"/>
</dbReference>
<feature type="compositionally biased region" description="Low complexity" evidence="1">
    <location>
        <begin position="196"/>
        <end position="205"/>
    </location>
</feature>
<dbReference type="EMBL" id="JAAOCD010000003">
    <property type="protein sequence ID" value="NHK98521.1"/>
    <property type="molecule type" value="Genomic_DNA"/>
</dbReference>
<feature type="signal peptide" evidence="2">
    <location>
        <begin position="1"/>
        <end position="22"/>
    </location>
</feature>
<keyword evidence="5" id="KW-1185">Reference proteome</keyword>
<feature type="chain" id="PRO_5047464963" evidence="2">
    <location>
        <begin position="23"/>
        <end position="205"/>
    </location>
</feature>
<accession>A0ABX0HW40</accession>
<dbReference type="InterPro" id="IPR036249">
    <property type="entry name" value="Thioredoxin-like_sf"/>
</dbReference>
<dbReference type="Gene3D" id="3.40.30.10">
    <property type="entry name" value="Glutaredoxin"/>
    <property type="match status" value="1"/>
</dbReference>
<protein>
    <submittedName>
        <fullName evidence="4">Glutaredoxin family protein</fullName>
    </submittedName>
</protein>
<feature type="compositionally biased region" description="Pro residues" evidence="1">
    <location>
        <begin position="176"/>
        <end position="195"/>
    </location>
</feature>
<organism evidence="4 5">
    <name type="scientific">Rubrivivax benzoatilyticus</name>
    <dbReference type="NCBI Taxonomy" id="316997"/>
    <lineage>
        <taxon>Bacteria</taxon>
        <taxon>Pseudomonadati</taxon>
        <taxon>Pseudomonadota</taxon>
        <taxon>Betaproteobacteria</taxon>
        <taxon>Burkholderiales</taxon>
        <taxon>Sphaerotilaceae</taxon>
        <taxon>Rubrivivax</taxon>
    </lineage>
</organism>
<dbReference type="Pfam" id="PF00462">
    <property type="entry name" value="Glutaredoxin"/>
    <property type="match status" value="1"/>
</dbReference>
<reference evidence="4 5" key="1">
    <citation type="submission" date="2020-03" db="EMBL/GenBank/DDBJ databases">
        <title>Rubrivivax benzoatilyticus JA2 (sequenced after 10 years sub-culturing).</title>
        <authorList>
            <person name="Gupta D."/>
            <person name="Chintalapati S."/>
            <person name="Chintalapati V.R."/>
        </authorList>
    </citation>
    <scope>NUCLEOTIDE SEQUENCE [LARGE SCALE GENOMIC DNA]</scope>
    <source>
        <strain evidence="4 5">JA2-Mal</strain>
    </source>
</reference>
<comment type="caution">
    <text evidence="4">The sequence shown here is derived from an EMBL/GenBank/DDBJ whole genome shotgun (WGS) entry which is preliminary data.</text>
</comment>
<dbReference type="SUPFAM" id="SSF52833">
    <property type="entry name" value="Thioredoxin-like"/>
    <property type="match status" value="1"/>
</dbReference>
<name>A0ABX0HW40_9BURK</name>
<evidence type="ECO:0000256" key="2">
    <source>
        <dbReference type="SAM" id="SignalP"/>
    </source>
</evidence>